<feature type="domain" description="Thiamine pyrophosphate enzyme TPP-binding" evidence="6">
    <location>
        <begin position="456"/>
        <end position="610"/>
    </location>
</feature>
<dbReference type="SUPFAM" id="SSF52467">
    <property type="entry name" value="DHS-like NAD/FAD-binding domain"/>
    <property type="match status" value="1"/>
</dbReference>
<dbReference type="GO" id="GO:0005948">
    <property type="term" value="C:acetolactate synthase complex"/>
    <property type="evidence" value="ECO:0007669"/>
    <property type="project" value="TreeGrafter"/>
</dbReference>
<feature type="compositionally biased region" description="Polar residues" evidence="4">
    <location>
        <begin position="11"/>
        <end position="24"/>
    </location>
</feature>
<protein>
    <submittedName>
        <fullName evidence="8">3D-(3,5/4)-trihydroxycyclohexane-1,2-dione acylhydrolase (Decyclizing)</fullName>
        <ecNumber evidence="8">3.7.1.22</ecNumber>
    </submittedName>
</protein>
<dbReference type="CDD" id="cd07035">
    <property type="entry name" value="TPP_PYR_POX_like"/>
    <property type="match status" value="1"/>
</dbReference>
<dbReference type="Proteomes" id="UP000583127">
    <property type="component" value="Unassembled WGS sequence"/>
</dbReference>
<feature type="compositionally biased region" description="Basic and acidic residues" evidence="4">
    <location>
        <begin position="1"/>
        <end position="10"/>
    </location>
</feature>
<keyword evidence="2 3" id="KW-0786">Thiamine pyrophosphate</keyword>
<dbReference type="GO" id="GO:0000287">
    <property type="term" value="F:magnesium ion binding"/>
    <property type="evidence" value="ECO:0007669"/>
    <property type="project" value="InterPro"/>
</dbReference>
<dbReference type="RefSeq" id="WP_169495949.1">
    <property type="nucleotide sequence ID" value="NZ_JABBFZ010000001.1"/>
</dbReference>
<feature type="region of interest" description="Disordered" evidence="4">
    <location>
        <begin position="654"/>
        <end position="673"/>
    </location>
</feature>
<feature type="domain" description="Thiamine pyrophosphate enzyme N-terminal TPP-binding" evidence="7">
    <location>
        <begin position="72"/>
        <end position="168"/>
    </location>
</feature>
<keyword evidence="8" id="KW-0378">Hydrolase</keyword>
<dbReference type="NCBIfam" id="TIGR04377">
    <property type="entry name" value="myo_inos_iolD"/>
    <property type="match status" value="1"/>
</dbReference>
<dbReference type="Gene3D" id="3.40.50.970">
    <property type="match status" value="2"/>
</dbReference>
<sequence length="673" mass="71292">MNERSRHDDISSASGATPASTQAQPDAHTHAQPRSGGTIRLTMAQALVRYLAAQRVASEDGHGVEPLFGGVFAIFGHGNVAGIGEALYQHRDTLPTLRAHNEQAMAHSAIAYAKAHFRRRMMAVTTSIGPGATNLLTAAALAHVNRLPVLLLPGDIFVSRAPDPVLQQLEDFSDGGVSANDAFKPLSRYFDRIVHPAQLLSALPRAIHVLTDAASCGPVTLALPQDVQAQAWDFPADFFTPRVVRFHAPAPRSDDIDAACARLRQAQRPLIVAGGGVLYSRAADALQRFAHAHGVPVTETQAGKSALAWNDPLNAGALGVTGSSAANALAHDADCVLAIGTRLQDFTTGSNTLFTQADVIALNANAFDALKHRGFVVQADAKLALDALAGPLQGWHAERAWTARAQKLSAGWRDTVSTLTHAPQRDGVLPYEGDVIGAVQRSHPHSASDDIVVCAAGTLPAELHKLWRAGRPGAYHVEYGYSCMGYEIAGGLGVKLARPDREVIVILGDGSYLMMNSEIASSVMLGAKLIVVVLDNRGFGCINRLQQACGGAPFNNLLDDCAHGPQGVPRIDFAAHARALGAQAEHAHNLAELEAALQRARAAERTYVISIDTDPARTTEDGGWWWEVAVPEVSTRPEVRDAHAKYAAQLAARAEAPTPAAAAPAPASGDHHE</sequence>
<accession>A0A7X9X1F2</accession>
<dbReference type="InterPro" id="IPR011766">
    <property type="entry name" value="TPP_enzyme_TPP-bd"/>
</dbReference>
<dbReference type="EMBL" id="JABBFZ010000001">
    <property type="protein sequence ID" value="NML29660.1"/>
    <property type="molecule type" value="Genomic_DNA"/>
</dbReference>
<evidence type="ECO:0000259" key="5">
    <source>
        <dbReference type="Pfam" id="PF00205"/>
    </source>
</evidence>
<evidence type="ECO:0000256" key="2">
    <source>
        <dbReference type="ARBA" id="ARBA00023052"/>
    </source>
</evidence>
<feature type="region of interest" description="Disordered" evidence="4">
    <location>
        <begin position="1"/>
        <end position="36"/>
    </location>
</feature>
<dbReference type="InterPro" id="IPR030817">
    <property type="entry name" value="Myo_inos_IolD"/>
</dbReference>
<dbReference type="GO" id="GO:0030976">
    <property type="term" value="F:thiamine pyrophosphate binding"/>
    <property type="evidence" value="ECO:0007669"/>
    <property type="project" value="InterPro"/>
</dbReference>
<dbReference type="GO" id="GO:0050660">
    <property type="term" value="F:flavin adenine dinucleotide binding"/>
    <property type="evidence" value="ECO:0007669"/>
    <property type="project" value="TreeGrafter"/>
</dbReference>
<evidence type="ECO:0000256" key="4">
    <source>
        <dbReference type="SAM" id="MobiDB-lite"/>
    </source>
</evidence>
<dbReference type="PROSITE" id="PS00187">
    <property type="entry name" value="TPP_ENZYMES"/>
    <property type="match status" value="1"/>
</dbReference>
<dbReference type="GO" id="GO:0009097">
    <property type="term" value="P:isoleucine biosynthetic process"/>
    <property type="evidence" value="ECO:0007669"/>
    <property type="project" value="TreeGrafter"/>
</dbReference>
<dbReference type="PANTHER" id="PTHR18968">
    <property type="entry name" value="THIAMINE PYROPHOSPHATE ENZYMES"/>
    <property type="match status" value="1"/>
</dbReference>
<reference evidence="8 9" key="1">
    <citation type="submission" date="2020-04" db="EMBL/GenBank/DDBJ databases">
        <title>Paraburkholderia sp. G-4-1-8 isolated from soil.</title>
        <authorList>
            <person name="Dahal R.H."/>
        </authorList>
    </citation>
    <scope>NUCLEOTIDE SEQUENCE [LARGE SCALE GENOMIC DNA]</scope>
    <source>
        <strain evidence="8 9">G-4-1-8</strain>
    </source>
</reference>
<name>A0A7X9X1F2_9BURK</name>
<dbReference type="GO" id="GO:0102481">
    <property type="term" value="F:3D-(3,5/4)-trihydroxycyclohexane-1,2-dione hydrolase activity"/>
    <property type="evidence" value="ECO:0007669"/>
    <property type="project" value="UniProtKB-EC"/>
</dbReference>
<gene>
    <name evidence="8" type="primary">iolD</name>
    <name evidence="8" type="ORF">HHL14_02280</name>
</gene>
<feature type="compositionally biased region" description="Low complexity" evidence="4">
    <location>
        <begin position="654"/>
        <end position="667"/>
    </location>
</feature>
<dbReference type="PANTHER" id="PTHR18968:SF9">
    <property type="entry name" value="3D-(3,5_4)-TRIHYDROXYCYCLOHEXANE-1,2-DIONE HYDROLASE"/>
    <property type="match status" value="1"/>
</dbReference>
<dbReference type="GO" id="GO:0003984">
    <property type="term" value="F:acetolactate synthase activity"/>
    <property type="evidence" value="ECO:0007669"/>
    <property type="project" value="TreeGrafter"/>
</dbReference>
<dbReference type="Pfam" id="PF00205">
    <property type="entry name" value="TPP_enzyme_M"/>
    <property type="match status" value="1"/>
</dbReference>
<dbReference type="InterPro" id="IPR000399">
    <property type="entry name" value="TPP-bd_CS"/>
</dbReference>
<dbReference type="AlphaFoldDB" id="A0A7X9X1F2"/>
<dbReference type="EC" id="3.7.1.22" evidence="8"/>
<evidence type="ECO:0000313" key="9">
    <source>
        <dbReference type="Proteomes" id="UP000583127"/>
    </source>
</evidence>
<evidence type="ECO:0000256" key="1">
    <source>
        <dbReference type="ARBA" id="ARBA00007812"/>
    </source>
</evidence>
<dbReference type="InterPro" id="IPR029061">
    <property type="entry name" value="THDP-binding"/>
</dbReference>
<dbReference type="CDD" id="cd02003">
    <property type="entry name" value="TPP_IolD"/>
    <property type="match status" value="1"/>
</dbReference>
<organism evidence="8 9">
    <name type="scientific">Paraburkholderia antibiotica</name>
    <dbReference type="NCBI Taxonomy" id="2728839"/>
    <lineage>
        <taxon>Bacteria</taxon>
        <taxon>Pseudomonadati</taxon>
        <taxon>Pseudomonadota</taxon>
        <taxon>Betaproteobacteria</taxon>
        <taxon>Burkholderiales</taxon>
        <taxon>Burkholderiaceae</taxon>
        <taxon>Paraburkholderia</taxon>
    </lineage>
</organism>
<evidence type="ECO:0000256" key="3">
    <source>
        <dbReference type="RuleBase" id="RU362132"/>
    </source>
</evidence>
<comment type="similarity">
    <text evidence="1 3">Belongs to the TPP enzyme family.</text>
</comment>
<dbReference type="GO" id="GO:0019310">
    <property type="term" value="P:inositol catabolic process"/>
    <property type="evidence" value="ECO:0007669"/>
    <property type="project" value="InterPro"/>
</dbReference>
<comment type="caution">
    <text evidence="8">The sequence shown here is derived from an EMBL/GenBank/DDBJ whole genome shotgun (WGS) entry which is preliminary data.</text>
</comment>
<dbReference type="Pfam" id="PF02776">
    <property type="entry name" value="TPP_enzyme_N"/>
    <property type="match status" value="1"/>
</dbReference>
<proteinExistence type="inferred from homology"/>
<evidence type="ECO:0000259" key="6">
    <source>
        <dbReference type="Pfam" id="PF02775"/>
    </source>
</evidence>
<dbReference type="Pfam" id="PF02775">
    <property type="entry name" value="TPP_enzyme_C"/>
    <property type="match status" value="1"/>
</dbReference>
<dbReference type="InterPro" id="IPR029035">
    <property type="entry name" value="DHS-like_NAD/FAD-binding_dom"/>
</dbReference>
<evidence type="ECO:0000259" key="7">
    <source>
        <dbReference type="Pfam" id="PF02776"/>
    </source>
</evidence>
<evidence type="ECO:0000313" key="8">
    <source>
        <dbReference type="EMBL" id="NML29660.1"/>
    </source>
</evidence>
<dbReference type="InterPro" id="IPR045229">
    <property type="entry name" value="TPP_enz"/>
</dbReference>
<keyword evidence="9" id="KW-1185">Reference proteome</keyword>
<dbReference type="Gene3D" id="3.40.50.1220">
    <property type="entry name" value="TPP-binding domain"/>
    <property type="match status" value="1"/>
</dbReference>
<dbReference type="InterPro" id="IPR012001">
    <property type="entry name" value="Thiamin_PyroP_enz_TPP-bd_dom"/>
</dbReference>
<dbReference type="InterPro" id="IPR012000">
    <property type="entry name" value="Thiamin_PyroP_enz_cen_dom"/>
</dbReference>
<dbReference type="GO" id="GO:0009099">
    <property type="term" value="P:L-valine biosynthetic process"/>
    <property type="evidence" value="ECO:0007669"/>
    <property type="project" value="TreeGrafter"/>
</dbReference>
<dbReference type="SUPFAM" id="SSF52518">
    <property type="entry name" value="Thiamin diphosphate-binding fold (THDP-binding)"/>
    <property type="match status" value="2"/>
</dbReference>
<feature type="domain" description="Thiamine pyrophosphate enzyme central" evidence="5">
    <location>
        <begin position="256"/>
        <end position="388"/>
    </location>
</feature>